<comment type="caution">
    <text evidence="6">The sequence shown here is derived from an EMBL/GenBank/DDBJ whole genome shotgun (WGS) entry which is preliminary data.</text>
</comment>
<dbReference type="Proteomes" id="UP000612362">
    <property type="component" value="Unassembled WGS sequence"/>
</dbReference>
<gene>
    <name evidence="6" type="ORF">KSX_79560</name>
</gene>
<keyword evidence="7" id="KW-1185">Reference proteome</keyword>
<dbReference type="Gene3D" id="1.10.10.10">
    <property type="entry name" value="Winged helix-like DNA-binding domain superfamily/Winged helix DNA-binding domain"/>
    <property type="match status" value="1"/>
</dbReference>
<protein>
    <recommendedName>
        <fullName evidence="5">HTH luxR-type domain-containing protein</fullName>
    </recommendedName>
</protein>
<dbReference type="PRINTS" id="PR00038">
    <property type="entry name" value="HTHLUXR"/>
</dbReference>
<keyword evidence="3" id="KW-0804">Transcription</keyword>
<evidence type="ECO:0000256" key="4">
    <source>
        <dbReference type="SAM" id="MobiDB-lite"/>
    </source>
</evidence>
<organism evidence="6 7">
    <name type="scientific">Ktedonospora formicarum</name>
    <dbReference type="NCBI Taxonomy" id="2778364"/>
    <lineage>
        <taxon>Bacteria</taxon>
        <taxon>Bacillati</taxon>
        <taxon>Chloroflexota</taxon>
        <taxon>Ktedonobacteria</taxon>
        <taxon>Ktedonobacterales</taxon>
        <taxon>Ktedonobacteraceae</taxon>
        <taxon>Ktedonospora</taxon>
    </lineage>
</organism>
<feature type="compositionally biased region" description="Basic and acidic residues" evidence="4">
    <location>
        <begin position="9"/>
        <end position="21"/>
    </location>
</feature>
<dbReference type="PROSITE" id="PS00622">
    <property type="entry name" value="HTH_LUXR_1"/>
    <property type="match status" value="1"/>
</dbReference>
<dbReference type="InterPro" id="IPR000792">
    <property type="entry name" value="Tscrpt_reg_LuxR_C"/>
</dbReference>
<dbReference type="CDD" id="cd06170">
    <property type="entry name" value="LuxR_C_like"/>
    <property type="match status" value="1"/>
</dbReference>
<dbReference type="InterPro" id="IPR036388">
    <property type="entry name" value="WH-like_DNA-bd_sf"/>
</dbReference>
<dbReference type="PROSITE" id="PS50043">
    <property type="entry name" value="HTH_LUXR_2"/>
    <property type="match status" value="1"/>
</dbReference>
<dbReference type="SUPFAM" id="SSF46894">
    <property type="entry name" value="C-terminal effector domain of the bipartite response regulators"/>
    <property type="match status" value="1"/>
</dbReference>
<dbReference type="EMBL" id="BNJF01000006">
    <property type="protein sequence ID" value="GHO49793.1"/>
    <property type="molecule type" value="Genomic_DNA"/>
</dbReference>
<dbReference type="Pfam" id="PF00196">
    <property type="entry name" value="GerE"/>
    <property type="match status" value="1"/>
</dbReference>
<keyword evidence="2" id="KW-0238">DNA-binding</keyword>
<dbReference type="GO" id="GO:0006355">
    <property type="term" value="P:regulation of DNA-templated transcription"/>
    <property type="evidence" value="ECO:0007669"/>
    <property type="project" value="InterPro"/>
</dbReference>
<feature type="domain" description="HTH luxR-type" evidence="5">
    <location>
        <begin position="36"/>
        <end position="89"/>
    </location>
</feature>
<evidence type="ECO:0000313" key="7">
    <source>
        <dbReference type="Proteomes" id="UP000612362"/>
    </source>
</evidence>
<dbReference type="GO" id="GO:0003677">
    <property type="term" value="F:DNA binding"/>
    <property type="evidence" value="ECO:0007669"/>
    <property type="project" value="UniProtKB-KW"/>
</dbReference>
<evidence type="ECO:0000256" key="1">
    <source>
        <dbReference type="ARBA" id="ARBA00023015"/>
    </source>
</evidence>
<proteinExistence type="predicted"/>
<dbReference type="PANTHER" id="PTHR44688:SF16">
    <property type="entry name" value="DNA-BINDING TRANSCRIPTIONAL ACTIVATOR DEVR_DOSR"/>
    <property type="match status" value="1"/>
</dbReference>
<keyword evidence="1" id="KW-0805">Transcription regulation</keyword>
<evidence type="ECO:0000256" key="2">
    <source>
        <dbReference type="ARBA" id="ARBA00023125"/>
    </source>
</evidence>
<dbReference type="PANTHER" id="PTHR44688">
    <property type="entry name" value="DNA-BINDING TRANSCRIPTIONAL ACTIVATOR DEVR_DOSR"/>
    <property type="match status" value="1"/>
</dbReference>
<sequence length="93" mass="10257">MLVPASPNAKREPSVTKNVDRTGHFGKQCRVTIAIVGDHLADADDLSNTQIAARLVISECTVKSHVNNVLSKLHIGDRTQAAIYAWREGFMYH</sequence>
<dbReference type="AlphaFoldDB" id="A0A8J3I9P2"/>
<dbReference type="SMART" id="SM00421">
    <property type="entry name" value="HTH_LUXR"/>
    <property type="match status" value="1"/>
</dbReference>
<dbReference type="InterPro" id="IPR016032">
    <property type="entry name" value="Sig_transdc_resp-reg_C-effctor"/>
</dbReference>
<name>A0A8J3I9P2_9CHLR</name>
<evidence type="ECO:0000259" key="5">
    <source>
        <dbReference type="PROSITE" id="PS50043"/>
    </source>
</evidence>
<evidence type="ECO:0000313" key="6">
    <source>
        <dbReference type="EMBL" id="GHO49793.1"/>
    </source>
</evidence>
<reference evidence="6" key="1">
    <citation type="submission" date="2020-10" db="EMBL/GenBank/DDBJ databases">
        <title>Taxonomic study of unclassified bacteria belonging to the class Ktedonobacteria.</title>
        <authorList>
            <person name="Yabe S."/>
            <person name="Wang C.M."/>
            <person name="Zheng Y."/>
            <person name="Sakai Y."/>
            <person name="Cavaletti L."/>
            <person name="Monciardini P."/>
            <person name="Donadio S."/>
        </authorList>
    </citation>
    <scope>NUCLEOTIDE SEQUENCE</scope>
    <source>
        <strain evidence="6">SOSP1-1</strain>
    </source>
</reference>
<feature type="region of interest" description="Disordered" evidence="4">
    <location>
        <begin position="1"/>
        <end position="21"/>
    </location>
</feature>
<evidence type="ECO:0000256" key="3">
    <source>
        <dbReference type="ARBA" id="ARBA00023163"/>
    </source>
</evidence>
<accession>A0A8J3I9P2</accession>